<dbReference type="InterPro" id="IPR049453">
    <property type="entry name" value="Memb_transporter_dom"/>
</dbReference>
<evidence type="ECO:0000259" key="6">
    <source>
        <dbReference type="Pfam" id="PF10334"/>
    </source>
</evidence>
<protein>
    <submittedName>
        <fullName evidence="8">Uncharacterized protein</fullName>
    </submittedName>
</protein>
<accession>A0A1Q5UA94</accession>
<dbReference type="Pfam" id="PF10334">
    <property type="entry name" value="BRE4"/>
    <property type="match status" value="1"/>
</dbReference>
<gene>
    <name evidence="8" type="ORF">PENSUB_5280</name>
</gene>
<evidence type="ECO:0000256" key="3">
    <source>
        <dbReference type="ARBA" id="ARBA00022989"/>
    </source>
</evidence>
<evidence type="ECO:0000256" key="4">
    <source>
        <dbReference type="ARBA" id="ARBA00023136"/>
    </source>
</evidence>
<comment type="caution">
    <text evidence="8">The sequence shown here is derived from an EMBL/GenBank/DDBJ whole genome shotgun (WGS) entry which is preliminary data.</text>
</comment>
<feature type="transmembrane region" description="Helical" evidence="5">
    <location>
        <begin position="471"/>
        <end position="495"/>
    </location>
</feature>
<dbReference type="EMBL" id="MNBE01000525">
    <property type="protein sequence ID" value="OKP09389.1"/>
    <property type="molecule type" value="Genomic_DNA"/>
</dbReference>
<feature type="transmembrane region" description="Helical" evidence="5">
    <location>
        <begin position="433"/>
        <end position="451"/>
    </location>
</feature>
<dbReference type="PANTHER" id="PTHR37994">
    <property type="entry name" value="ARAE_2_N DOMAIN-CONTAINING PROTEIN-RELATED"/>
    <property type="match status" value="1"/>
</dbReference>
<organism evidence="8 9">
    <name type="scientific">Penicillium subrubescens</name>
    <dbReference type="NCBI Taxonomy" id="1316194"/>
    <lineage>
        <taxon>Eukaryota</taxon>
        <taxon>Fungi</taxon>
        <taxon>Dikarya</taxon>
        <taxon>Ascomycota</taxon>
        <taxon>Pezizomycotina</taxon>
        <taxon>Eurotiomycetes</taxon>
        <taxon>Eurotiomycetidae</taxon>
        <taxon>Eurotiales</taxon>
        <taxon>Aspergillaceae</taxon>
        <taxon>Penicillium</taxon>
    </lineage>
</organism>
<dbReference type="PANTHER" id="PTHR37994:SF4">
    <property type="entry name" value="ER TRANSPORTER 6TM N-TERMINAL DOMAIN-CONTAINING PROTEIN-RELATED"/>
    <property type="match status" value="1"/>
</dbReference>
<evidence type="ECO:0000256" key="1">
    <source>
        <dbReference type="ARBA" id="ARBA00004141"/>
    </source>
</evidence>
<feature type="transmembrane region" description="Helical" evidence="5">
    <location>
        <begin position="411"/>
        <end position="427"/>
    </location>
</feature>
<feature type="domain" description="Integral membrane bound transporter" evidence="7">
    <location>
        <begin position="352"/>
        <end position="492"/>
    </location>
</feature>
<keyword evidence="4 5" id="KW-0472">Membrane</keyword>
<dbReference type="STRING" id="1316194.A0A1Q5UA94"/>
<keyword evidence="2 5" id="KW-0812">Transmembrane</keyword>
<feature type="transmembrane region" description="Helical" evidence="5">
    <location>
        <begin position="332"/>
        <end position="349"/>
    </location>
</feature>
<dbReference type="Proteomes" id="UP000186955">
    <property type="component" value="Unassembled WGS sequence"/>
</dbReference>
<evidence type="ECO:0000256" key="2">
    <source>
        <dbReference type="ARBA" id="ARBA00022692"/>
    </source>
</evidence>
<dbReference type="AlphaFoldDB" id="A0A1Q5UA94"/>
<reference evidence="8 9" key="1">
    <citation type="submission" date="2016-10" db="EMBL/GenBank/DDBJ databases">
        <title>Genome sequence of the ascomycete fungus Penicillium subrubescens.</title>
        <authorList>
            <person name="De Vries R.P."/>
            <person name="Peng M."/>
            <person name="Dilokpimol A."/>
            <person name="Hilden K."/>
            <person name="Makela M.R."/>
            <person name="Grigoriev I."/>
            <person name="Riley R."/>
            <person name="Granchi Z."/>
        </authorList>
    </citation>
    <scope>NUCLEOTIDE SEQUENCE [LARGE SCALE GENOMIC DNA]</scope>
    <source>
        <strain evidence="8 9">CBS 132785</strain>
    </source>
</reference>
<feature type="transmembrane region" description="Helical" evidence="5">
    <location>
        <begin position="387"/>
        <end position="404"/>
    </location>
</feature>
<evidence type="ECO:0000259" key="7">
    <source>
        <dbReference type="Pfam" id="PF13515"/>
    </source>
</evidence>
<name>A0A1Q5UA94_9EURO</name>
<feature type="transmembrane region" description="Helical" evidence="5">
    <location>
        <begin position="361"/>
        <end position="381"/>
    </location>
</feature>
<feature type="domain" description="DUF2421" evidence="6">
    <location>
        <begin position="496"/>
        <end position="675"/>
    </location>
</feature>
<dbReference type="Pfam" id="PF13515">
    <property type="entry name" value="FUSC_2"/>
    <property type="match status" value="1"/>
</dbReference>
<comment type="subcellular location">
    <subcellularLocation>
        <location evidence="1">Membrane</location>
        <topology evidence="1">Multi-pass membrane protein</topology>
    </subcellularLocation>
</comment>
<keyword evidence="9" id="KW-1185">Reference proteome</keyword>
<evidence type="ECO:0000313" key="8">
    <source>
        <dbReference type="EMBL" id="OKP09389.1"/>
    </source>
</evidence>
<dbReference type="GO" id="GO:0016020">
    <property type="term" value="C:membrane"/>
    <property type="evidence" value="ECO:0007669"/>
    <property type="project" value="UniProtKB-SubCell"/>
</dbReference>
<evidence type="ECO:0000256" key="5">
    <source>
        <dbReference type="SAM" id="Phobius"/>
    </source>
</evidence>
<sequence>MEMVANFDAIRRTLDAQREFAQSLSLRDWRFPNDNPDVPQQEHTPSWPEANSLKSATMEAARTLGRVASELRYAQREVGWDYLGPKELSNITRILKKVLASMLWMESLVQVSRRIPRLASEMEGIYREEEQQKWCWALEQRRRPTEQLIQAMKEGLEHSMHILRLGRARAVPQSDIEANRVHASSHLEEMIERFLQGRQDPLKTWLSCTDINQSSEVPTVMESSLISTARRILDLVKYADSKVDDCTMNKKRLVLPTWKQMKKWFWTSLSREDQELDYYQYSRRSGTVKIYLGDVLQTSTDPEHLLPQSTWERIGDNFRRGFNFFGSPESVFGFRVAVATMAVSLVAFLRNSQHFYIEQRLIWGSIMIAISMAPTVGSAMYGQSMRVLGTFIGMVMSYINWYIVDQQQAGVLVFVGITMFLSHYPLIRFPTHSVPPIVEMVTVMLIVGYALQVKKVGVIFSESNGQAYHDLYILSPYRLATVVGGIGVAFLFTYFPSAATVKNCFRRDLASLLYLLAHYYRSVYTTNSLLVNGLAGDHSDNKSLGRVLEEARTRVLAKEIVLLQAMEQHSWFVHWEPTIGGKFPRDAYNKLAEHARNVLQFSATLIEIADSFHLAGQMSSQPWVEDIRRLVTSLDLKSHEVTSLLMTLSGAIKTGNPLPLYFKAPKIRLPTELLAAAAPDASILSAENSSEPAFSAIASMDITMMALQDDLSQLLSGTKHLVGELNLLTDIVPSKELPADVDSILAREKRD</sequence>
<keyword evidence="3 5" id="KW-1133">Transmembrane helix</keyword>
<proteinExistence type="predicted"/>
<evidence type="ECO:0000313" key="9">
    <source>
        <dbReference type="Proteomes" id="UP000186955"/>
    </source>
</evidence>
<dbReference type="InterPro" id="IPR018820">
    <property type="entry name" value="BRE4-related_DUF2421"/>
</dbReference>